<dbReference type="Proteomes" id="UP001140234">
    <property type="component" value="Unassembled WGS sequence"/>
</dbReference>
<dbReference type="EC" id="1.14.11.27" evidence="1"/>
<proteinExistence type="predicted"/>
<evidence type="ECO:0000313" key="2">
    <source>
        <dbReference type="Proteomes" id="UP001140234"/>
    </source>
</evidence>
<feature type="non-terminal residue" evidence="1">
    <location>
        <position position="500"/>
    </location>
</feature>
<evidence type="ECO:0000313" key="1">
    <source>
        <dbReference type="EMBL" id="KAJ2770485.1"/>
    </source>
</evidence>
<sequence length="500" mass="56242">MSSSDSDDPQECPLCPEDAPVDLPAYEAWLQCDVCSEWYHGVCVGISAAESECIDTFHCKRCMATHGPSSYKSPASRRSQRKHNRVDYTKLNEGQPATFNQYKLRLDAHEFMDDEFEHLADGREVTGAWIRARDSNDPFIVDSPAGLGMTMPDPATTVADIARIVGRDTAVSVMDVLTQEELSGWTLGDWADYFMAGRRQRILNVISLEVSGTALDDMVRRPQAVDEVDLVERYWPAAKRKPDRFPRVKTYCLMGVQNAYTDFHVDFSATWVYYHVLSGEKVFYLVPPLPSNVRKFEAWSKSPEQAVSLFAENVKQCFEVRVRAGNTLFIPAGWIHAVFTPVDTLVIGGNFLVMQSLNTHIGIYKLEARTHVPARYRFPFFLKLCRYMAELLVRKWRRMDAHAKTAWTLSELEGAFVLGAFLEASLAGEGPDPAATVRALGDRDALGSHVADLLELVAAELRARMTPDEWLNREQQLREGCHFGWVRPGVPQQASLLLAA</sequence>
<comment type="caution">
    <text evidence="1">The sequence shown here is derived from an EMBL/GenBank/DDBJ whole genome shotgun (WGS) entry which is preliminary data.</text>
</comment>
<gene>
    <name evidence="1" type="primary">JHD1</name>
    <name evidence="1" type="ORF">IWQ57_002640</name>
</gene>
<organism evidence="1 2">
    <name type="scientific">Coemansia nantahalensis</name>
    <dbReference type="NCBI Taxonomy" id="2789366"/>
    <lineage>
        <taxon>Eukaryota</taxon>
        <taxon>Fungi</taxon>
        <taxon>Fungi incertae sedis</taxon>
        <taxon>Zoopagomycota</taxon>
        <taxon>Kickxellomycotina</taxon>
        <taxon>Kickxellomycetes</taxon>
        <taxon>Kickxellales</taxon>
        <taxon>Kickxellaceae</taxon>
        <taxon>Coemansia</taxon>
    </lineage>
</organism>
<keyword evidence="2" id="KW-1185">Reference proteome</keyword>
<name>A0ACC1K0A6_9FUNG</name>
<protein>
    <submittedName>
        <fullName evidence="1">JmjC domain-containing histone demethylation protein 1</fullName>
        <ecNumber evidence="1">1.14.11.27</ecNumber>
    </submittedName>
</protein>
<accession>A0ACC1K0A6</accession>
<dbReference type="EMBL" id="JANBUJ010000720">
    <property type="protein sequence ID" value="KAJ2770485.1"/>
    <property type="molecule type" value="Genomic_DNA"/>
</dbReference>
<keyword evidence="1" id="KW-0560">Oxidoreductase</keyword>
<reference evidence="1" key="1">
    <citation type="submission" date="2022-07" db="EMBL/GenBank/DDBJ databases">
        <title>Phylogenomic reconstructions and comparative analyses of Kickxellomycotina fungi.</title>
        <authorList>
            <person name="Reynolds N.K."/>
            <person name="Stajich J.E."/>
            <person name="Barry K."/>
            <person name="Grigoriev I.V."/>
            <person name="Crous P."/>
            <person name="Smith M.E."/>
        </authorList>
    </citation>
    <scope>NUCLEOTIDE SEQUENCE</scope>
    <source>
        <strain evidence="1">CBS 109366</strain>
    </source>
</reference>